<keyword evidence="2" id="KW-0418">Kinase</keyword>
<dbReference type="PANTHER" id="PTHR10048:SF22">
    <property type="entry name" value="PHOSPHATIDYLINOSITOL 4-KINASE BETA"/>
    <property type="match status" value="1"/>
</dbReference>
<sequence length="325" mass="37452">MNRIPDVYNLVKNNAYLDTDLSKYLKGTNHLKKQNAPELRKALWPVDWNKLTEKIRNQSIYKNYHSWKLVAYIVKSNDDIRQEKIVSQLISILNEIFQTANLPLKIINSDILVFNNNCGLIQYFENTQSFDALKQKLKVTSIAEVFNLAFADTIQEARTSFILSHAAYSLLSYLCAVKDRHNGNILLTKSGSVIHIDYSYIFYSSPGFVNFETAPFKLTSEILDVMGGVNSAGFDLFKELIFKGFVEMRKNAQHLLLMVKMMLGLEKLSCFNHSPATVIKLMEKRLFLNQTTECLSNIDLLIKNSILNWRSSQYDNYQWFTNGIL</sequence>
<dbReference type="SMART" id="SM00146">
    <property type="entry name" value="PI3Kc"/>
    <property type="match status" value="1"/>
</dbReference>
<dbReference type="RefSeq" id="XP_027202893.1">
    <property type="nucleotide sequence ID" value="XM_027347092.1"/>
</dbReference>
<dbReference type="SUPFAM" id="SSF56112">
    <property type="entry name" value="Protein kinase-like (PK-like)"/>
    <property type="match status" value="1"/>
</dbReference>
<evidence type="ECO:0000256" key="1">
    <source>
        <dbReference type="ARBA" id="ARBA00022679"/>
    </source>
</evidence>
<protein>
    <submittedName>
        <fullName evidence="5">Phosphatidylinositol 4-kinase beta 1-like</fullName>
    </submittedName>
</protein>
<dbReference type="GO" id="GO:0048015">
    <property type="term" value="P:phosphatidylinositol-mediated signaling"/>
    <property type="evidence" value="ECO:0007669"/>
    <property type="project" value="TreeGrafter"/>
</dbReference>
<dbReference type="InterPro" id="IPR036940">
    <property type="entry name" value="PI3/4_kinase_cat_sf"/>
</dbReference>
<dbReference type="Proteomes" id="UP000515146">
    <property type="component" value="Unplaced"/>
</dbReference>
<organism evidence="4 5">
    <name type="scientific">Dermatophagoides pteronyssinus</name>
    <name type="common">European house dust mite</name>
    <dbReference type="NCBI Taxonomy" id="6956"/>
    <lineage>
        <taxon>Eukaryota</taxon>
        <taxon>Metazoa</taxon>
        <taxon>Ecdysozoa</taxon>
        <taxon>Arthropoda</taxon>
        <taxon>Chelicerata</taxon>
        <taxon>Arachnida</taxon>
        <taxon>Acari</taxon>
        <taxon>Acariformes</taxon>
        <taxon>Sarcoptiformes</taxon>
        <taxon>Astigmata</taxon>
        <taxon>Psoroptidia</taxon>
        <taxon>Analgoidea</taxon>
        <taxon>Pyroglyphidae</taxon>
        <taxon>Dermatophagoidinae</taxon>
        <taxon>Dermatophagoides</taxon>
    </lineage>
</organism>
<dbReference type="AlphaFoldDB" id="A0A6P6YBU1"/>
<feature type="domain" description="PI3K/PI4K catalytic" evidence="3">
    <location>
        <begin position="42"/>
        <end position="311"/>
    </location>
</feature>
<keyword evidence="1" id="KW-0808">Transferase</keyword>
<dbReference type="InterPro" id="IPR011009">
    <property type="entry name" value="Kinase-like_dom_sf"/>
</dbReference>
<dbReference type="GO" id="GO:0016020">
    <property type="term" value="C:membrane"/>
    <property type="evidence" value="ECO:0007669"/>
    <property type="project" value="TreeGrafter"/>
</dbReference>
<dbReference type="PANTHER" id="PTHR10048">
    <property type="entry name" value="PHOSPHATIDYLINOSITOL KINASE"/>
    <property type="match status" value="1"/>
</dbReference>
<evidence type="ECO:0000313" key="5">
    <source>
        <dbReference type="RefSeq" id="XP_027202893.1"/>
    </source>
</evidence>
<dbReference type="OrthoDB" id="10264149at2759"/>
<dbReference type="OMA" id="FRAGEAC"/>
<dbReference type="PROSITE" id="PS50290">
    <property type="entry name" value="PI3_4_KINASE_3"/>
    <property type="match status" value="1"/>
</dbReference>
<name>A0A6P6YBU1_DERPT</name>
<dbReference type="GO" id="GO:0005737">
    <property type="term" value="C:cytoplasm"/>
    <property type="evidence" value="ECO:0007669"/>
    <property type="project" value="TreeGrafter"/>
</dbReference>
<dbReference type="PROSITE" id="PS00915">
    <property type="entry name" value="PI3_4_KINASE_1"/>
    <property type="match status" value="1"/>
</dbReference>
<evidence type="ECO:0000313" key="4">
    <source>
        <dbReference type="Proteomes" id="UP000515146"/>
    </source>
</evidence>
<gene>
    <name evidence="5" type="primary">LOC113796795</name>
</gene>
<dbReference type="InParanoid" id="A0A6P6YBU1"/>
<keyword evidence="4" id="KW-1185">Reference proteome</keyword>
<dbReference type="GO" id="GO:0046854">
    <property type="term" value="P:phosphatidylinositol phosphate biosynthetic process"/>
    <property type="evidence" value="ECO:0007669"/>
    <property type="project" value="InterPro"/>
</dbReference>
<proteinExistence type="predicted"/>
<dbReference type="GO" id="GO:0004430">
    <property type="term" value="F:1-phosphatidylinositol 4-kinase activity"/>
    <property type="evidence" value="ECO:0007669"/>
    <property type="project" value="TreeGrafter"/>
</dbReference>
<evidence type="ECO:0000259" key="3">
    <source>
        <dbReference type="PROSITE" id="PS50290"/>
    </source>
</evidence>
<dbReference type="Gene3D" id="1.10.1070.11">
    <property type="entry name" value="Phosphatidylinositol 3-/4-kinase, catalytic domain"/>
    <property type="match status" value="1"/>
</dbReference>
<evidence type="ECO:0000256" key="2">
    <source>
        <dbReference type="ARBA" id="ARBA00022777"/>
    </source>
</evidence>
<dbReference type="KEGG" id="dpte:113796795"/>
<reference evidence="5" key="1">
    <citation type="submission" date="2025-08" db="UniProtKB">
        <authorList>
            <consortium name="RefSeq"/>
        </authorList>
    </citation>
    <scope>IDENTIFICATION</scope>
    <source>
        <strain evidence="5">Airmid</strain>
    </source>
</reference>
<accession>A0A6P6YBU1</accession>
<dbReference type="InterPro" id="IPR015433">
    <property type="entry name" value="PI3/4_kinase"/>
</dbReference>
<dbReference type="Gene3D" id="3.30.1010.10">
    <property type="entry name" value="Phosphatidylinositol 3-kinase Catalytic Subunit, Chain A, domain 4"/>
    <property type="match status" value="1"/>
</dbReference>
<dbReference type="InterPro" id="IPR018936">
    <property type="entry name" value="PI3/4_kinase_CS"/>
</dbReference>
<dbReference type="Pfam" id="PF00454">
    <property type="entry name" value="PI3_PI4_kinase"/>
    <property type="match status" value="1"/>
</dbReference>
<dbReference type="InterPro" id="IPR000403">
    <property type="entry name" value="PI3/4_kinase_cat_dom"/>
</dbReference>